<evidence type="ECO:0000259" key="1">
    <source>
        <dbReference type="Pfam" id="PF01740"/>
    </source>
</evidence>
<dbReference type="EMBL" id="JYFN01000006">
    <property type="protein sequence ID" value="KJE24480.1"/>
    <property type="molecule type" value="Genomic_DNA"/>
</dbReference>
<organism evidence="2 3">
    <name type="scientific">Frankia torreyi</name>
    <dbReference type="NCBI Taxonomy" id="1856"/>
    <lineage>
        <taxon>Bacteria</taxon>
        <taxon>Bacillati</taxon>
        <taxon>Actinomycetota</taxon>
        <taxon>Actinomycetes</taxon>
        <taxon>Frankiales</taxon>
        <taxon>Frankiaceae</taxon>
        <taxon>Frankia</taxon>
    </lineage>
</organism>
<dbReference type="Gene3D" id="3.30.750.24">
    <property type="entry name" value="STAS domain"/>
    <property type="match status" value="1"/>
</dbReference>
<keyword evidence="3" id="KW-1185">Reference proteome</keyword>
<dbReference type="InterPro" id="IPR002645">
    <property type="entry name" value="STAS_dom"/>
</dbReference>
<reference evidence="3" key="1">
    <citation type="submission" date="2015-02" db="EMBL/GenBank/DDBJ databases">
        <title>Draft Genome of Frankia sp. CpI1-S.</title>
        <authorList>
            <person name="Oshone R.T."/>
            <person name="Ngom M."/>
            <person name="Ghodhbane-Gtari F."/>
            <person name="Gtari M."/>
            <person name="Morris K."/>
            <person name="Thomas K."/>
            <person name="Sen A."/>
            <person name="Tisa L.S."/>
        </authorList>
    </citation>
    <scope>NUCLEOTIDE SEQUENCE [LARGE SCALE GENOMIC DNA]</scope>
    <source>
        <strain evidence="3">CpI1-S</strain>
    </source>
</reference>
<dbReference type="RefSeq" id="WP_044883942.1">
    <property type="nucleotide sequence ID" value="NZ_JYFN01000006.1"/>
</dbReference>
<dbReference type="AlphaFoldDB" id="A0A0D8BK85"/>
<comment type="caution">
    <text evidence="2">The sequence shown here is derived from an EMBL/GenBank/DDBJ whole genome shotgun (WGS) entry which is preliminary data.</text>
</comment>
<accession>A0A0D8BK85</accession>
<dbReference type="OrthoDB" id="3216598at2"/>
<evidence type="ECO:0000313" key="3">
    <source>
        <dbReference type="Proteomes" id="UP000032545"/>
    </source>
</evidence>
<reference evidence="2 3" key="2">
    <citation type="journal article" date="2016" name="Genome Announc.">
        <title>Permanent Draft Genome Sequences for Two Variants of Frankia sp. Strain CpI1, the First Frankia Strain Isolated from Root Nodules of Comptonia peregrina.</title>
        <authorList>
            <person name="Oshone R."/>
            <person name="Hurst S.G.IV."/>
            <person name="Abebe-Akele F."/>
            <person name="Simpson S."/>
            <person name="Morris K."/>
            <person name="Thomas W.K."/>
            <person name="Tisa L.S."/>
        </authorList>
    </citation>
    <scope>NUCLEOTIDE SEQUENCE [LARGE SCALE GENOMIC DNA]</scope>
    <source>
        <strain evidence="3">CpI1-S</strain>
    </source>
</reference>
<dbReference type="SUPFAM" id="SSF52091">
    <property type="entry name" value="SpoIIaa-like"/>
    <property type="match status" value="1"/>
</dbReference>
<evidence type="ECO:0000313" key="2">
    <source>
        <dbReference type="EMBL" id="KJE24480.1"/>
    </source>
</evidence>
<dbReference type="Pfam" id="PF01740">
    <property type="entry name" value="STAS"/>
    <property type="match status" value="1"/>
</dbReference>
<dbReference type="CDD" id="cd07043">
    <property type="entry name" value="STAS_anti-anti-sigma_factors"/>
    <property type="match status" value="1"/>
</dbReference>
<dbReference type="InterPro" id="IPR036513">
    <property type="entry name" value="STAS_dom_sf"/>
</dbReference>
<sequence length="131" mass="13748">MSIDGPGRLVAAVRHRPGGLTVAFQGDLDAAVEPMARALLWSCLDECTSALVVDLTGAFVDVRGFTVLHLLWRAGRERGVRVALAGCSPIVDRMATVLTPQGVPRFRTVDAAWQAVTSSRSTTAASTATAG</sequence>
<protein>
    <submittedName>
        <fullName evidence="2">STAS domain-containing protein</fullName>
    </submittedName>
</protein>
<gene>
    <name evidence="2" type="ORF">FF36_01211</name>
</gene>
<proteinExistence type="predicted"/>
<dbReference type="PATRIC" id="fig|1502723.3.peg.4994"/>
<dbReference type="Proteomes" id="UP000032545">
    <property type="component" value="Unassembled WGS sequence"/>
</dbReference>
<name>A0A0D8BK85_9ACTN</name>
<feature type="domain" description="STAS" evidence="1">
    <location>
        <begin position="12"/>
        <end position="97"/>
    </location>
</feature>